<organism evidence="2 3">
    <name type="scientific">Pelobates cultripes</name>
    <name type="common">Western spadefoot toad</name>
    <dbReference type="NCBI Taxonomy" id="61616"/>
    <lineage>
        <taxon>Eukaryota</taxon>
        <taxon>Metazoa</taxon>
        <taxon>Chordata</taxon>
        <taxon>Craniata</taxon>
        <taxon>Vertebrata</taxon>
        <taxon>Euteleostomi</taxon>
        <taxon>Amphibia</taxon>
        <taxon>Batrachia</taxon>
        <taxon>Anura</taxon>
        <taxon>Pelobatoidea</taxon>
        <taxon>Pelobatidae</taxon>
        <taxon>Pelobates</taxon>
    </lineage>
</organism>
<protein>
    <submittedName>
        <fullName evidence="2">Uncharacterized protein</fullName>
    </submittedName>
</protein>
<accession>A0AAD1RAR2</accession>
<dbReference type="Proteomes" id="UP001295444">
    <property type="component" value="Chromosome 02"/>
</dbReference>
<name>A0AAD1RAR2_PELCU</name>
<feature type="region of interest" description="Disordered" evidence="1">
    <location>
        <begin position="1"/>
        <end position="55"/>
    </location>
</feature>
<gene>
    <name evidence="2" type="ORF">PECUL_23A015342</name>
</gene>
<reference evidence="2" key="1">
    <citation type="submission" date="2022-03" db="EMBL/GenBank/DDBJ databases">
        <authorList>
            <person name="Alioto T."/>
            <person name="Alioto T."/>
            <person name="Gomez Garrido J."/>
        </authorList>
    </citation>
    <scope>NUCLEOTIDE SEQUENCE</scope>
</reference>
<dbReference type="EMBL" id="OW240913">
    <property type="protein sequence ID" value="CAH2246845.1"/>
    <property type="molecule type" value="Genomic_DNA"/>
</dbReference>
<evidence type="ECO:0000256" key="1">
    <source>
        <dbReference type="SAM" id="MobiDB-lite"/>
    </source>
</evidence>
<dbReference type="AlphaFoldDB" id="A0AAD1RAR2"/>
<evidence type="ECO:0000313" key="3">
    <source>
        <dbReference type="Proteomes" id="UP001295444"/>
    </source>
</evidence>
<sequence>MSNQAAELTAKNEGSRDGNTGNRKTPNVEPLESGPPTLNRLRRTSKENTGETAALQRRSLSLADLYLTPLWTGGSPPLHLEPTA</sequence>
<evidence type="ECO:0000313" key="2">
    <source>
        <dbReference type="EMBL" id="CAH2246845.1"/>
    </source>
</evidence>
<keyword evidence="3" id="KW-1185">Reference proteome</keyword>
<proteinExistence type="predicted"/>